<evidence type="ECO:0000313" key="3">
    <source>
        <dbReference type="Proteomes" id="UP000534388"/>
    </source>
</evidence>
<protein>
    <submittedName>
        <fullName evidence="2">Recombinase family protein</fullName>
    </submittedName>
</protein>
<dbReference type="RefSeq" id="WP_182162860.1">
    <property type="nucleotide sequence ID" value="NZ_JACEZT010000007.1"/>
</dbReference>
<organism evidence="2 3">
    <name type="scientific">Rugamonas brunnea</name>
    <dbReference type="NCBI Taxonomy" id="2758569"/>
    <lineage>
        <taxon>Bacteria</taxon>
        <taxon>Pseudomonadati</taxon>
        <taxon>Pseudomonadota</taxon>
        <taxon>Betaproteobacteria</taxon>
        <taxon>Burkholderiales</taxon>
        <taxon>Oxalobacteraceae</taxon>
        <taxon>Telluria group</taxon>
        <taxon>Rugamonas</taxon>
    </lineage>
</organism>
<dbReference type="GO" id="GO:0000150">
    <property type="term" value="F:DNA strand exchange activity"/>
    <property type="evidence" value="ECO:0007669"/>
    <property type="project" value="InterPro"/>
</dbReference>
<gene>
    <name evidence="2" type="ORF">H3H37_12445</name>
</gene>
<dbReference type="InterPro" id="IPR011109">
    <property type="entry name" value="DNA_bind_recombinase_dom"/>
</dbReference>
<evidence type="ECO:0000259" key="1">
    <source>
        <dbReference type="Pfam" id="PF07508"/>
    </source>
</evidence>
<dbReference type="GO" id="GO:0003677">
    <property type="term" value="F:DNA binding"/>
    <property type="evidence" value="ECO:0007669"/>
    <property type="project" value="InterPro"/>
</dbReference>
<proteinExistence type="predicted"/>
<dbReference type="Proteomes" id="UP000534388">
    <property type="component" value="Unassembled WGS sequence"/>
</dbReference>
<name>A0A7W2ESM2_9BURK</name>
<dbReference type="Pfam" id="PF07508">
    <property type="entry name" value="Recombinase"/>
    <property type="match status" value="1"/>
</dbReference>
<evidence type="ECO:0000313" key="2">
    <source>
        <dbReference type="EMBL" id="MBA5637863.1"/>
    </source>
</evidence>
<keyword evidence="3" id="KW-1185">Reference proteome</keyword>
<sequence>MPPDAPSPCGVMAPPEQALVAELRRLRAAGASFGAIAAAMNRRGLRGRLGGRWFPATVRRYLLASKPLPARATKNSVK</sequence>
<accession>A0A7W2ESM2</accession>
<comment type="caution">
    <text evidence="2">The sequence shown here is derived from an EMBL/GenBank/DDBJ whole genome shotgun (WGS) entry which is preliminary data.</text>
</comment>
<dbReference type="AlphaFoldDB" id="A0A7W2ESM2"/>
<dbReference type="EMBL" id="JACEZT010000007">
    <property type="protein sequence ID" value="MBA5637863.1"/>
    <property type="molecule type" value="Genomic_DNA"/>
</dbReference>
<feature type="domain" description="Recombinase" evidence="1">
    <location>
        <begin position="16"/>
        <end position="62"/>
    </location>
</feature>
<reference evidence="2 3" key="1">
    <citation type="submission" date="2020-07" db="EMBL/GenBank/DDBJ databases">
        <title>Novel species isolated from subtropical streams in China.</title>
        <authorList>
            <person name="Lu H."/>
        </authorList>
    </citation>
    <scope>NUCLEOTIDE SEQUENCE [LARGE SCALE GENOMIC DNA]</scope>
    <source>
        <strain evidence="2 3">LX20W</strain>
    </source>
</reference>